<feature type="zinc finger region" description="FLZ-type" evidence="6">
    <location>
        <begin position="84"/>
        <end position="128"/>
    </location>
</feature>
<dbReference type="Proteomes" id="UP000087171">
    <property type="component" value="Chromosome Ca5"/>
</dbReference>
<dbReference type="Pfam" id="PF04570">
    <property type="entry name" value="zf-FLZ"/>
    <property type="match status" value="1"/>
</dbReference>
<reference evidence="8" key="1">
    <citation type="journal article" date="2013" name="Nat. Biotechnol.">
        <title>Draft genome sequence of chickpea (Cicer arietinum) provides a resource for trait improvement.</title>
        <authorList>
            <person name="Varshney R.K."/>
            <person name="Song C."/>
            <person name="Saxena R.K."/>
            <person name="Azam S."/>
            <person name="Yu S."/>
            <person name="Sharpe A.G."/>
            <person name="Cannon S."/>
            <person name="Baek J."/>
            <person name="Rosen B.D."/>
            <person name="Tar'an B."/>
            <person name="Millan T."/>
            <person name="Zhang X."/>
            <person name="Ramsay L.D."/>
            <person name="Iwata A."/>
            <person name="Wang Y."/>
            <person name="Nelson W."/>
            <person name="Farmer A.D."/>
            <person name="Gaur P.M."/>
            <person name="Soderlund C."/>
            <person name="Penmetsa R.V."/>
            <person name="Xu C."/>
            <person name="Bharti A.K."/>
            <person name="He W."/>
            <person name="Winter P."/>
            <person name="Zhao S."/>
            <person name="Hane J.K."/>
            <person name="Carrasquilla-Garcia N."/>
            <person name="Condie J.A."/>
            <person name="Upadhyaya H.D."/>
            <person name="Luo M.C."/>
            <person name="Thudi M."/>
            <person name="Gowda C.L."/>
            <person name="Singh N.P."/>
            <person name="Lichtenzveig J."/>
            <person name="Gali K.K."/>
            <person name="Rubio J."/>
            <person name="Nadarajan N."/>
            <person name="Dolezel J."/>
            <person name="Bansal K.C."/>
            <person name="Xu X."/>
            <person name="Edwards D."/>
            <person name="Zhang G."/>
            <person name="Kahl G."/>
            <person name="Gil J."/>
            <person name="Singh K.B."/>
            <person name="Datta S.K."/>
            <person name="Jackson S.A."/>
            <person name="Wang J."/>
            <person name="Cook D.R."/>
        </authorList>
    </citation>
    <scope>NUCLEOTIDE SEQUENCE [LARGE SCALE GENOMIC DNA]</scope>
    <source>
        <strain evidence="8">cv. CDC Frontier</strain>
    </source>
</reference>
<comment type="similarity">
    <text evidence="2">Belongs to the FLZ family.</text>
</comment>
<keyword evidence="4" id="KW-0479">Metal-binding</keyword>
<accession>A0A1S2YCS8</accession>
<dbReference type="PaxDb" id="3827-XP_004502441.1"/>
<dbReference type="InterPro" id="IPR007650">
    <property type="entry name" value="Zf-FLZ_dom"/>
</dbReference>
<sequence length="147" mass="16413">MLLVGKRPRPSVMRRTTSISGDMSMDLEPHHEELLISHSHHQGTHGGLTVPDHTKTVSLIFPSTTNTNNHNPLHTAHAIHNTPHFLLTCALCNCRLPPARDIYMYRGDTAFCSLECREQQMKQDRRVSPPYTATVKASTKSETAACT</sequence>
<dbReference type="KEGG" id="cam:101499079"/>
<dbReference type="GO" id="GO:0008270">
    <property type="term" value="F:zinc ion binding"/>
    <property type="evidence" value="ECO:0007669"/>
    <property type="project" value="UniProtKB-KW"/>
</dbReference>
<dbReference type="PROSITE" id="PS51795">
    <property type="entry name" value="ZF_FLZ"/>
    <property type="match status" value="1"/>
</dbReference>
<dbReference type="GO" id="GO:0005737">
    <property type="term" value="C:cytoplasm"/>
    <property type="evidence" value="ECO:0007669"/>
    <property type="project" value="UniProtKB-SubCell"/>
</dbReference>
<keyword evidence="8" id="KW-1185">Reference proteome</keyword>
<evidence type="ECO:0000259" key="7">
    <source>
        <dbReference type="PROSITE" id="PS51795"/>
    </source>
</evidence>
<organism evidence="8 9">
    <name type="scientific">Cicer arietinum</name>
    <name type="common">Chickpea</name>
    <name type="synonym">Garbanzo</name>
    <dbReference type="NCBI Taxonomy" id="3827"/>
    <lineage>
        <taxon>Eukaryota</taxon>
        <taxon>Viridiplantae</taxon>
        <taxon>Streptophyta</taxon>
        <taxon>Embryophyta</taxon>
        <taxon>Tracheophyta</taxon>
        <taxon>Spermatophyta</taxon>
        <taxon>Magnoliopsida</taxon>
        <taxon>eudicotyledons</taxon>
        <taxon>Gunneridae</taxon>
        <taxon>Pentapetalae</taxon>
        <taxon>rosids</taxon>
        <taxon>fabids</taxon>
        <taxon>Fabales</taxon>
        <taxon>Fabaceae</taxon>
        <taxon>Papilionoideae</taxon>
        <taxon>50 kb inversion clade</taxon>
        <taxon>NPAAA clade</taxon>
        <taxon>Hologalegina</taxon>
        <taxon>IRL clade</taxon>
        <taxon>Cicereae</taxon>
        <taxon>Cicer</taxon>
    </lineage>
</organism>
<keyword evidence="5" id="KW-0863">Zinc-finger</keyword>
<name>A0A1S2YCS8_CICAR</name>
<evidence type="ECO:0000256" key="4">
    <source>
        <dbReference type="ARBA" id="ARBA00022723"/>
    </source>
</evidence>
<proteinExistence type="inferred from homology"/>
<dbReference type="GeneID" id="101499079"/>
<protein>
    <submittedName>
        <fullName evidence="9">FCS-Like Zinc finger 7</fullName>
    </submittedName>
</protein>
<keyword evidence="5" id="KW-0862">Zinc</keyword>
<evidence type="ECO:0000256" key="3">
    <source>
        <dbReference type="ARBA" id="ARBA00022490"/>
    </source>
</evidence>
<keyword evidence="3" id="KW-0963">Cytoplasm</keyword>
<evidence type="ECO:0000313" key="9">
    <source>
        <dbReference type="RefSeq" id="XP_004502441.1"/>
    </source>
</evidence>
<dbReference type="PANTHER" id="PTHR33059">
    <property type="entry name" value="FCS-LIKE ZINC FINGER 5"/>
    <property type="match status" value="1"/>
</dbReference>
<gene>
    <name evidence="9" type="primary">LOC101499079</name>
</gene>
<dbReference type="AlphaFoldDB" id="A0A1S2YCS8"/>
<reference evidence="9" key="2">
    <citation type="submission" date="2025-08" db="UniProtKB">
        <authorList>
            <consortium name="RefSeq"/>
        </authorList>
    </citation>
    <scope>IDENTIFICATION</scope>
    <source>
        <tissue evidence="9">Etiolated seedlings</tissue>
    </source>
</reference>
<evidence type="ECO:0000256" key="5">
    <source>
        <dbReference type="ARBA" id="ARBA00022771"/>
    </source>
</evidence>
<dbReference type="RefSeq" id="XP_004502441.1">
    <property type="nucleotide sequence ID" value="XM_004502384.3"/>
</dbReference>
<evidence type="ECO:0000256" key="6">
    <source>
        <dbReference type="PROSITE-ProRule" id="PRU01131"/>
    </source>
</evidence>
<comment type="subcellular location">
    <subcellularLocation>
        <location evidence="1">Cytoplasm</location>
    </subcellularLocation>
</comment>
<dbReference type="STRING" id="3827.A0A1S2YCS8"/>
<dbReference type="PANTHER" id="PTHR33059:SF76">
    <property type="entry name" value="FCS-LIKE ZINC FINGER 7"/>
    <property type="match status" value="1"/>
</dbReference>
<feature type="domain" description="FLZ-type" evidence="7">
    <location>
        <begin position="84"/>
        <end position="128"/>
    </location>
</feature>
<dbReference type="OrthoDB" id="1925036at2759"/>
<evidence type="ECO:0000256" key="2">
    <source>
        <dbReference type="ARBA" id="ARBA00009374"/>
    </source>
</evidence>
<evidence type="ECO:0000313" key="8">
    <source>
        <dbReference type="Proteomes" id="UP000087171"/>
    </source>
</evidence>
<evidence type="ECO:0000256" key="1">
    <source>
        <dbReference type="ARBA" id="ARBA00004496"/>
    </source>
</evidence>